<dbReference type="AlphaFoldDB" id="A0A9X2E560"/>
<evidence type="ECO:0000256" key="1">
    <source>
        <dbReference type="SAM" id="Phobius"/>
    </source>
</evidence>
<keyword evidence="1" id="KW-1133">Transmembrane helix</keyword>
<proteinExistence type="predicted"/>
<feature type="transmembrane region" description="Helical" evidence="1">
    <location>
        <begin position="149"/>
        <end position="167"/>
    </location>
</feature>
<sequence>MAWPATSPVSSGGRIAEVDILRGFALFGILITNAVVLTGILTSDAPMGTERFWVHHDPADRMTDAVIEALFLGRFYLLFAFLFGYSFTLQLEAARRAGASGPWRLLRRCGALFLVGVVHVLFLWVGDILTLYAFLGLILLLLRKIRPRTAIVAGTFLYVVYWLPSFLPGDDDLPLGEWLHVAQLTSGFAGSAADTFRAQLEVGPRFALLIWFGQGVTSLGMFLLGLAAGKAQLFRDRERLRRWTPRAMWIGFGIGLPVSAITFADVAALVHLPSWWSGVQELINPLMTFAYVAVVLHLSTTRWASATGLLAPAGRMAASNYIGQSVVLLLLYSGYGLSARIPALAVVALGVLTFALQVVISRWWLTGHAYGPVEWVLRAATYGVIPRWRRKPVSSAP</sequence>
<name>A0A9X2E560_9NOCA</name>
<feature type="transmembrane region" description="Helical" evidence="1">
    <location>
        <begin position="249"/>
        <end position="270"/>
    </location>
</feature>
<dbReference type="RefSeq" id="WP_251910926.1">
    <property type="nucleotide sequence ID" value="NZ_JAMRXG010000004.1"/>
</dbReference>
<evidence type="ECO:0000259" key="2">
    <source>
        <dbReference type="Pfam" id="PF04235"/>
    </source>
</evidence>
<evidence type="ECO:0000313" key="3">
    <source>
        <dbReference type="EMBL" id="MCM6773840.1"/>
    </source>
</evidence>
<feature type="transmembrane region" description="Helical" evidence="1">
    <location>
        <begin position="71"/>
        <end position="91"/>
    </location>
</feature>
<evidence type="ECO:0000313" key="4">
    <source>
        <dbReference type="Proteomes" id="UP001139157"/>
    </source>
</evidence>
<keyword evidence="1" id="KW-0812">Transmembrane</keyword>
<protein>
    <submittedName>
        <fullName evidence="3">DUF418 domain-containing protein</fullName>
    </submittedName>
</protein>
<accession>A0A9X2E560</accession>
<feature type="domain" description="DUF418" evidence="2">
    <location>
        <begin position="228"/>
        <end position="383"/>
    </location>
</feature>
<keyword evidence="4" id="KW-1185">Reference proteome</keyword>
<feature type="transmembrane region" description="Helical" evidence="1">
    <location>
        <begin position="111"/>
        <end position="142"/>
    </location>
</feature>
<dbReference type="PANTHER" id="PTHR30590:SF2">
    <property type="entry name" value="INNER MEMBRANE PROTEIN"/>
    <property type="match status" value="1"/>
</dbReference>
<dbReference type="Proteomes" id="UP001139157">
    <property type="component" value="Unassembled WGS sequence"/>
</dbReference>
<organism evidence="3 4">
    <name type="scientific">Nocardia pulmonis</name>
    <dbReference type="NCBI Taxonomy" id="2951408"/>
    <lineage>
        <taxon>Bacteria</taxon>
        <taxon>Bacillati</taxon>
        <taxon>Actinomycetota</taxon>
        <taxon>Actinomycetes</taxon>
        <taxon>Mycobacteriales</taxon>
        <taxon>Nocardiaceae</taxon>
        <taxon>Nocardia</taxon>
    </lineage>
</organism>
<feature type="transmembrane region" description="Helical" evidence="1">
    <location>
        <begin position="341"/>
        <end position="360"/>
    </location>
</feature>
<dbReference type="Pfam" id="PF04235">
    <property type="entry name" value="DUF418"/>
    <property type="match status" value="1"/>
</dbReference>
<feature type="transmembrane region" description="Helical" evidence="1">
    <location>
        <begin position="282"/>
        <end position="304"/>
    </location>
</feature>
<feature type="transmembrane region" description="Helical" evidence="1">
    <location>
        <begin position="20"/>
        <end position="41"/>
    </location>
</feature>
<dbReference type="InterPro" id="IPR052529">
    <property type="entry name" value="Bact_Transport_Assoc"/>
</dbReference>
<reference evidence="3" key="1">
    <citation type="submission" date="2022-06" db="EMBL/GenBank/DDBJ databases">
        <title>Novel species in genus nocardia.</title>
        <authorList>
            <person name="Li F."/>
        </authorList>
    </citation>
    <scope>NUCLEOTIDE SEQUENCE</scope>
    <source>
        <strain evidence="3">CDC141</strain>
    </source>
</reference>
<comment type="caution">
    <text evidence="3">The sequence shown here is derived from an EMBL/GenBank/DDBJ whole genome shotgun (WGS) entry which is preliminary data.</text>
</comment>
<feature type="transmembrane region" description="Helical" evidence="1">
    <location>
        <begin position="206"/>
        <end position="228"/>
    </location>
</feature>
<keyword evidence="1" id="KW-0472">Membrane</keyword>
<dbReference type="InterPro" id="IPR007349">
    <property type="entry name" value="DUF418"/>
</dbReference>
<feature type="transmembrane region" description="Helical" evidence="1">
    <location>
        <begin position="316"/>
        <end position="335"/>
    </location>
</feature>
<dbReference type="EMBL" id="JAMRXG010000004">
    <property type="protein sequence ID" value="MCM6773840.1"/>
    <property type="molecule type" value="Genomic_DNA"/>
</dbReference>
<gene>
    <name evidence="3" type="ORF">NDR86_10200</name>
</gene>
<dbReference type="PANTHER" id="PTHR30590">
    <property type="entry name" value="INNER MEMBRANE PROTEIN"/>
    <property type="match status" value="1"/>
</dbReference>